<keyword evidence="9" id="KW-1185">Reference proteome</keyword>
<gene>
    <name evidence="8" type="primary">Dmoj\GI11046</name>
    <name evidence="8" type="ORF">Dmoj_GI11046</name>
</gene>
<keyword evidence="2" id="KW-0805">Transcription regulation</keyword>
<dbReference type="InterPro" id="IPR051732">
    <property type="entry name" value="USF"/>
</dbReference>
<keyword evidence="3" id="KW-0804">Transcription</keyword>
<reference evidence="8 9" key="1">
    <citation type="journal article" date="2007" name="Nature">
        <title>Evolution of genes and genomes on the Drosophila phylogeny.</title>
        <authorList>
            <consortium name="Drosophila 12 Genomes Consortium"/>
            <person name="Clark A.G."/>
            <person name="Eisen M.B."/>
            <person name="Smith D.R."/>
            <person name="Bergman C.M."/>
            <person name="Oliver B."/>
            <person name="Markow T.A."/>
            <person name="Kaufman T.C."/>
            <person name="Kellis M."/>
            <person name="Gelbart W."/>
            <person name="Iyer V.N."/>
            <person name="Pollard D.A."/>
            <person name="Sackton T.B."/>
            <person name="Larracuente A.M."/>
            <person name="Singh N.D."/>
            <person name="Abad J.P."/>
            <person name="Abt D.N."/>
            <person name="Adryan B."/>
            <person name="Aguade M."/>
            <person name="Akashi H."/>
            <person name="Anderson W.W."/>
            <person name="Aquadro C.F."/>
            <person name="Ardell D.H."/>
            <person name="Arguello R."/>
            <person name="Artieri C.G."/>
            <person name="Barbash D.A."/>
            <person name="Barker D."/>
            <person name="Barsanti P."/>
            <person name="Batterham P."/>
            <person name="Batzoglou S."/>
            <person name="Begun D."/>
            <person name="Bhutkar A."/>
            <person name="Blanco E."/>
            <person name="Bosak S.A."/>
            <person name="Bradley R.K."/>
            <person name="Brand A.D."/>
            <person name="Brent M.R."/>
            <person name="Brooks A.N."/>
            <person name="Brown R.H."/>
            <person name="Butlin R.K."/>
            <person name="Caggese C."/>
            <person name="Calvi B.R."/>
            <person name="Bernardo de Carvalho A."/>
            <person name="Caspi A."/>
            <person name="Castrezana S."/>
            <person name="Celniker S.E."/>
            <person name="Chang J.L."/>
            <person name="Chapple C."/>
            <person name="Chatterji S."/>
            <person name="Chinwalla A."/>
            <person name="Civetta A."/>
            <person name="Clifton S.W."/>
            <person name="Comeron J.M."/>
            <person name="Costello J.C."/>
            <person name="Coyne J.A."/>
            <person name="Daub J."/>
            <person name="David R.G."/>
            <person name="Delcher A.L."/>
            <person name="Delehaunty K."/>
            <person name="Do C.B."/>
            <person name="Ebling H."/>
            <person name="Edwards K."/>
            <person name="Eickbush T."/>
            <person name="Evans J.D."/>
            <person name="Filipski A."/>
            <person name="Findeiss S."/>
            <person name="Freyhult E."/>
            <person name="Fulton L."/>
            <person name="Fulton R."/>
            <person name="Garcia A.C."/>
            <person name="Gardiner A."/>
            <person name="Garfield D.A."/>
            <person name="Garvin B.E."/>
            <person name="Gibson G."/>
            <person name="Gilbert D."/>
            <person name="Gnerre S."/>
            <person name="Godfrey J."/>
            <person name="Good R."/>
            <person name="Gotea V."/>
            <person name="Gravely B."/>
            <person name="Greenberg A.J."/>
            <person name="Griffiths-Jones S."/>
            <person name="Gross S."/>
            <person name="Guigo R."/>
            <person name="Gustafson E.A."/>
            <person name="Haerty W."/>
            <person name="Hahn M.W."/>
            <person name="Halligan D.L."/>
            <person name="Halpern A.L."/>
            <person name="Halter G.M."/>
            <person name="Han M.V."/>
            <person name="Heger A."/>
            <person name="Hillier L."/>
            <person name="Hinrichs A.S."/>
            <person name="Holmes I."/>
            <person name="Hoskins R.A."/>
            <person name="Hubisz M.J."/>
            <person name="Hultmark D."/>
            <person name="Huntley M.A."/>
            <person name="Jaffe D.B."/>
            <person name="Jagadeeshan S."/>
            <person name="Jeck W.R."/>
            <person name="Johnson J."/>
            <person name="Jones C.D."/>
            <person name="Jordan W.C."/>
            <person name="Karpen G.H."/>
            <person name="Kataoka E."/>
            <person name="Keightley P.D."/>
            <person name="Kheradpour P."/>
            <person name="Kirkness E.F."/>
            <person name="Koerich L.B."/>
            <person name="Kristiansen K."/>
            <person name="Kudrna D."/>
            <person name="Kulathinal R.J."/>
            <person name="Kumar S."/>
            <person name="Kwok R."/>
            <person name="Lander E."/>
            <person name="Langley C.H."/>
            <person name="Lapoint R."/>
            <person name="Lazzaro B.P."/>
            <person name="Lee S.J."/>
            <person name="Levesque L."/>
            <person name="Li R."/>
            <person name="Lin C.F."/>
            <person name="Lin M.F."/>
            <person name="Lindblad-Toh K."/>
            <person name="Llopart A."/>
            <person name="Long M."/>
            <person name="Low L."/>
            <person name="Lozovsky E."/>
            <person name="Lu J."/>
            <person name="Luo M."/>
            <person name="Machado C.A."/>
            <person name="Makalowski W."/>
            <person name="Marzo M."/>
            <person name="Matsuda M."/>
            <person name="Matzkin L."/>
            <person name="McAllister B."/>
            <person name="McBride C.S."/>
            <person name="McKernan B."/>
            <person name="McKernan K."/>
            <person name="Mendez-Lago M."/>
            <person name="Minx P."/>
            <person name="Mollenhauer M.U."/>
            <person name="Montooth K."/>
            <person name="Mount S.M."/>
            <person name="Mu X."/>
            <person name="Myers E."/>
            <person name="Negre B."/>
            <person name="Newfeld S."/>
            <person name="Nielsen R."/>
            <person name="Noor M.A."/>
            <person name="O'Grady P."/>
            <person name="Pachter L."/>
            <person name="Papaceit M."/>
            <person name="Parisi M.J."/>
            <person name="Parisi M."/>
            <person name="Parts L."/>
            <person name="Pedersen J.S."/>
            <person name="Pesole G."/>
            <person name="Phillippy A.M."/>
            <person name="Ponting C.P."/>
            <person name="Pop M."/>
            <person name="Porcelli D."/>
            <person name="Powell J.R."/>
            <person name="Prohaska S."/>
            <person name="Pruitt K."/>
            <person name="Puig M."/>
            <person name="Quesneville H."/>
            <person name="Ram K.R."/>
            <person name="Rand D."/>
            <person name="Rasmussen M.D."/>
            <person name="Reed L.K."/>
            <person name="Reenan R."/>
            <person name="Reily A."/>
            <person name="Remington K.A."/>
            <person name="Rieger T.T."/>
            <person name="Ritchie M.G."/>
            <person name="Robin C."/>
            <person name="Rogers Y.H."/>
            <person name="Rohde C."/>
            <person name="Rozas J."/>
            <person name="Rubenfield M.J."/>
            <person name="Ruiz A."/>
            <person name="Russo S."/>
            <person name="Salzberg S.L."/>
            <person name="Sanchez-Gracia A."/>
            <person name="Saranga D.J."/>
            <person name="Sato H."/>
            <person name="Schaeffer S.W."/>
            <person name="Schatz M.C."/>
            <person name="Schlenke T."/>
            <person name="Schwartz R."/>
            <person name="Segarra C."/>
            <person name="Singh R.S."/>
            <person name="Sirot L."/>
            <person name="Sirota M."/>
            <person name="Sisneros N.B."/>
            <person name="Smith C.D."/>
            <person name="Smith T.F."/>
            <person name="Spieth J."/>
            <person name="Stage D.E."/>
            <person name="Stark A."/>
            <person name="Stephan W."/>
            <person name="Strausberg R.L."/>
            <person name="Strempel S."/>
            <person name="Sturgill D."/>
            <person name="Sutton G."/>
            <person name="Sutton G.G."/>
            <person name="Tao W."/>
            <person name="Teichmann S."/>
            <person name="Tobari Y.N."/>
            <person name="Tomimura Y."/>
            <person name="Tsolas J.M."/>
            <person name="Valente V.L."/>
            <person name="Venter E."/>
            <person name="Venter J.C."/>
            <person name="Vicario S."/>
            <person name="Vieira F.G."/>
            <person name="Vilella A.J."/>
            <person name="Villasante A."/>
            <person name="Walenz B."/>
            <person name="Wang J."/>
            <person name="Wasserman M."/>
            <person name="Watts T."/>
            <person name="Wilson D."/>
            <person name="Wilson R.K."/>
            <person name="Wing R.A."/>
            <person name="Wolfner M.F."/>
            <person name="Wong A."/>
            <person name="Wong G.K."/>
            <person name="Wu C.I."/>
            <person name="Wu G."/>
            <person name="Yamamoto D."/>
            <person name="Yang H.P."/>
            <person name="Yang S.P."/>
            <person name="Yorke J.A."/>
            <person name="Yoshida K."/>
            <person name="Zdobnov E."/>
            <person name="Zhang P."/>
            <person name="Zhang Y."/>
            <person name="Zimin A.V."/>
            <person name="Baldwin J."/>
            <person name="Abdouelleil A."/>
            <person name="Abdulkadir J."/>
            <person name="Abebe A."/>
            <person name="Abera B."/>
            <person name="Abreu J."/>
            <person name="Acer S.C."/>
            <person name="Aftuck L."/>
            <person name="Alexander A."/>
            <person name="An P."/>
            <person name="Anderson E."/>
            <person name="Anderson S."/>
            <person name="Arachi H."/>
            <person name="Azer M."/>
            <person name="Bachantsang P."/>
            <person name="Barry A."/>
            <person name="Bayul T."/>
            <person name="Berlin A."/>
            <person name="Bessette D."/>
            <person name="Bloom T."/>
            <person name="Blye J."/>
            <person name="Boguslavskiy L."/>
            <person name="Bonnet C."/>
            <person name="Boukhgalter B."/>
            <person name="Bourzgui I."/>
            <person name="Brown A."/>
            <person name="Cahill P."/>
            <person name="Channer S."/>
            <person name="Cheshatsang Y."/>
            <person name="Chuda L."/>
            <person name="Citroen M."/>
            <person name="Collymore A."/>
            <person name="Cooke P."/>
            <person name="Costello M."/>
            <person name="D'Aco K."/>
            <person name="Daza R."/>
            <person name="De Haan G."/>
            <person name="DeGray S."/>
            <person name="DeMaso C."/>
            <person name="Dhargay N."/>
            <person name="Dooley K."/>
            <person name="Dooley E."/>
            <person name="Doricent M."/>
            <person name="Dorje P."/>
            <person name="Dorjee K."/>
            <person name="Dupes A."/>
            <person name="Elong R."/>
            <person name="Falk J."/>
            <person name="Farina A."/>
            <person name="Faro S."/>
            <person name="Ferguson D."/>
            <person name="Fisher S."/>
            <person name="Foley C.D."/>
            <person name="Franke A."/>
            <person name="Friedrich D."/>
            <person name="Gadbois L."/>
            <person name="Gearin G."/>
            <person name="Gearin C.R."/>
            <person name="Giannoukos G."/>
            <person name="Goode T."/>
            <person name="Graham J."/>
            <person name="Grandbois E."/>
            <person name="Grewal S."/>
            <person name="Gyaltsen K."/>
            <person name="Hafez N."/>
            <person name="Hagos B."/>
            <person name="Hall J."/>
            <person name="Henson C."/>
            <person name="Hollinger A."/>
            <person name="Honan T."/>
            <person name="Huard M.D."/>
            <person name="Hughes L."/>
            <person name="Hurhula B."/>
            <person name="Husby M.E."/>
            <person name="Kamat A."/>
            <person name="Kanga B."/>
            <person name="Kashin S."/>
            <person name="Khazanovich D."/>
            <person name="Kisner P."/>
            <person name="Lance K."/>
            <person name="Lara M."/>
            <person name="Lee W."/>
            <person name="Lennon N."/>
            <person name="Letendre F."/>
            <person name="LeVine R."/>
            <person name="Lipovsky A."/>
            <person name="Liu X."/>
            <person name="Liu J."/>
            <person name="Liu S."/>
            <person name="Lokyitsang T."/>
            <person name="Lokyitsang Y."/>
            <person name="Lubonja R."/>
            <person name="Lui A."/>
            <person name="MacDonald P."/>
            <person name="Magnisalis V."/>
            <person name="Maru K."/>
            <person name="Matthews C."/>
            <person name="McCusker W."/>
            <person name="McDonough S."/>
            <person name="Mehta T."/>
            <person name="Meldrim J."/>
            <person name="Meneus L."/>
            <person name="Mihai O."/>
            <person name="Mihalev A."/>
            <person name="Mihova T."/>
            <person name="Mittelman R."/>
            <person name="Mlenga V."/>
            <person name="Montmayeur A."/>
            <person name="Mulrain L."/>
            <person name="Navidi A."/>
            <person name="Naylor J."/>
            <person name="Negash T."/>
            <person name="Nguyen T."/>
            <person name="Nguyen N."/>
            <person name="Nicol R."/>
            <person name="Norbu C."/>
            <person name="Norbu N."/>
            <person name="Novod N."/>
            <person name="O'Neill B."/>
            <person name="Osman S."/>
            <person name="Markiewicz E."/>
            <person name="Oyono O.L."/>
            <person name="Patti C."/>
            <person name="Phunkhang P."/>
            <person name="Pierre F."/>
            <person name="Priest M."/>
            <person name="Raghuraman S."/>
            <person name="Rege F."/>
            <person name="Reyes R."/>
            <person name="Rise C."/>
            <person name="Rogov P."/>
            <person name="Ross K."/>
            <person name="Ryan E."/>
            <person name="Settipalli S."/>
            <person name="Shea T."/>
            <person name="Sherpa N."/>
            <person name="Shi L."/>
            <person name="Shih D."/>
            <person name="Sparrow T."/>
            <person name="Spaulding J."/>
            <person name="Stalker J."/>
            <person name="Stange-Thomann N."/>
            <person name="Stavropoulos S."/>
            <person name="Stone C."/>
            <person name="Strader C."/>
            <person name="Tesfaye S."/>
            <person name="Thomson T."/>
            <person name="Thoulutsang Y."/>
            <person name="Thoulutsang D."/>
            <person name="Topham K."/>
            <person name="Topping I."/>
            <person name="Tsamla T."/>
            <person name="Vassiliev H."/>
            <person name="Vo A."/>
            <person name="Wangchuk T."/>
            <person name="Wangdi T."/>
            <person name="Weiand M."/>
            <person name="Wilkinson J."/>
            <person name="Wilson A."/>
            <person name="Yadav S."/>
            <person name="Young G."/>
            <person name="Yu Q."/>
            <person name="Zembek L."/>
            <person name="Zhong D."/>
            <person name="Zimmer A."/>
            <person name="Zwirko Z."/>
            <person name="Jaffe D.B."/>
            <person name="Alvarez P."/>
            <person name="Brockman W."/>
            <person name="Butler J."/>
            <person name="Chin C."/>
            <person name="Gnerre S."/>
            <person name="Grabherr M."/>
            <person name="Kleber M."/>
            <person name="Mauceli E."/>
            <person name="MacCallum I."/>
        </authorList>
    </citation>
    <scope>NUCLEOTIDE SEQUENCE [LARGE SCALE GENOMIC DNA]</scope>
    <source>
        <strain evidence="9">Tucson 15081-1352.22</strain>
    </source>
</reference>
<evidence type="ECO:0000256" key="3">
    <source>
        <dbReference type="ARBA" id="ARBA00023163"/>
    </source>
</evidence>
<dbReference type="HOGENOM" id="CLU_032175_0_0_1"/>
<evidence type="ECO:0000313" key="9">
    <source>
        <dbReference type="Proteomes" id="UP000009192"/>
    </source>
</evidence>
<dbReference type="Gene3D" id="4.10.280.10">
    <property type="entry name" value="Helix-loop-helix DNA-binding domain"/>
    <property type="match status" value="1"/>
</dbReference>
<dbReference type="GO" id="GO:0046983">
    <property type="term" value="F:protein dimerization activity"/>
    <property type="evidence" value="ECO:0007669"/>
    <property type="project" value="InterPro"/>
</dbReference>
<dbReference type="Proteomes" id="UP000009192">
    <property type="component" value="Unassembled WGS sequence"/>
</dbReference>
<keyword evidence="4" id="KW-0539">Nucleus</keyword>
<dbReference type="SUPFAM" id="SSF47459">
    <property type="entry name" value="HLH, helix-loop-helix DNA-binding domain"/>
    <property type="match status" value="1"/>
</dbReference>
<dbReference type="Pfam" id="PF00010">
    <property type="entry name" value="HLH"/>
    <property type="match status" value="1"/>
</dbReference>
<feature type="coiled-coil region" evidence="5">
    <location>
        <begin position="311"/>
        <end position="355"/>
    </location>
</feature>
<protein>
    <recommendedName>
        <fullName evidence="7">BHLH domain-containing protein</fullName>
    </recommendedName>
</protein>
<dbReference type="PANTHER" id="PTHR46117:SF3">
    <property type="entry name" value="FI24210P1"/>
    <property type="match status" value="1"/>
</dbReference>
<evidence type="ECO:0000256" key="1">
    <source>
        <dbReference type="ARBA" id="ARBA00004123"/>
    </source>
</evidence>
<evidence type="ECO:0000256" key="2">
    <source>
        <dbReference type="ARBA" id="ARBA00023015"/>
    </source>
</evidence>
<dbReference type="AlphaFoldDB" id="B4L7U7"/>
<organism evidence="8 9">
    <name type="scientific">Drosophila mojavensis</name>
    <name type="common">Fruit fly</name>
    <dbReference type="NCBI Taxonomy" id="7230"/>
    <lineage>
        <taxon>Eukaryota</taxon>
        <taxon>Metazoa</taxon>
        <taxon>Ecdysozoa</taxon>
        <taxon>Arthropoda</taxon>
        <taxon>Hexapoda</taxon>
        <taxon>Insecta</taxon>
        <taxon>Pterygota</taxon>
        <taxon>Neoptera</taxon>
        <taxon>Endopterygota</taxon>
        <taxon>Diptera</taxon>
        <taxon>Brachycera</taxon>
        <taxon>Muscomorpha</taxon>
        <taxon>Ephydroidea</taxon>
        <taxon>Drosophilidae</taxon>
        <taxon>Drosophila</taxon>
    </lineage>
</organism>
<dbReference type="PANTHER" id="PTHR46117">
    <property type="entry name" value="FI24210P1"/>
    <property type="match status" value="1"/>
</dbReference>
<dbReference type="FunCoup" id="B4L7U7">
    <property type="interactions" value="5"/>
</dbReference>
<dbReference type="InParanoid" id="B4L7U7"/>
<proteinExistence type="predicted"/>
<dbReference type="GO" id="GO:0000978">
    <property type="term" value="F:RNA polymerase II cis-regulatory region sequence-specific DNA binding"/>
    <property type="evidence" value="ECO:0007669"/>
    <property type="project" value="TreeGrafter"/>
</dbReference>
<dbReference type="KEGG" id="dmo:Dmoj_GI11046"/>
<evidence type="ECO:0000256" key="6">
    <source>
        <dbReference type="SAM" id="MobiDB-lite"/>
    </source>
</evidence>
<evidence type="ECO:0000313" key="8">
    <source>
        <dbReference type="EMBL" id="EDW05522.1"/>
    </source>
</evidence>
<feature type="region of interest" description="Disordered" evidence="6">
    <location>
        <begin position="281"/>
        <end position="300"/>
    </location>
</feature>
<dbReference type="InterPro" id="IPR011598">
    <property type="entry name" value="bHLH_dom"/>
</dbReference>
<dbReference type="OMA" id="QIYLTIC"/>
<accession>B4L7U7</accession>
<feature type="domain" description="BHLH" evidence="7">
    <location>
        <begin position="234"/>
        <end position="314"/>
    </location>
</feature>
<dbReference type="EMBL" id="CH933814">
    <property type="protein sequence ID" value="EDW05522.1"/>
    <property type="molecule type" value="Genomic_DNA"/>
</dbReference>
<evidence type="ECO:0000256" key="5">
    <source>
        <dbReference type="SAM" id="Coils"/>
    </source>
</evidence>
<evidence type="ECO:0000256" key="4">
    <source>
        <dbReference type="ARBA" id="ARBA00023242"/>
    </source>
</evidence>
<dbReference type="SMART" id="SM00353">
    <property type="entry name" value="HLH"/>
    <property type="match status" value="1"/>
</dbReference>
<keyword evidence="5" id="KW-0175">Coiled coil</keyword>
<dbReference type="PhylomeDB" id="B4L7U7"/>
<dbReference type="InterPro" id="IPR036638">
    <property type="entry name" value="HLH_DNA-bd_sf"/>
</dbReference>
<comment type="subcellular location">
    <subcellularLocation>
        <location evidence="1">Nucleus</location>
    </subcellularLocation>
</comment>
<dbReference type="GO" id="GO:0005634">
    <property type="term" value="C:nucleus"/>
    <property type="evidence" value="ECO:0007669"/>
    <property type="project" value="UniProtKB-SubCell"/>
</dbReference>
<feature type="region of interest" description="Disordered" evidence="6">
    <location>
        <begin position="112"/>
        <end position="146"/>
    </location>
</feature>
<dbReference type="OrthoDB" id="690068at2759"/>
<sequence>MNVKKRPRLELATAATATAATDVAYATYSNGNGAGTATNGIFLASGVDVNNGAQIYLTICGDDDNSNESQEFYAIESIKQEPDLDALHALLPTNLQLPTGCEIYLVKDTTTTTTTSPKAHEQLLQKQHQHQHQQQNQHQQQHAQPMASIKLEPDSIATPSTNVLYVSGSGATTTTHNIVVAASKDSPGSACGSGSGSSSSSLPVASHAAAAAVPAIASAGYNVKMDAFKKRDDKRRATHNEVERRRRDKINCWIFKLKEMLPTEGNRYKPMAETLDSKAASMRNNQQQQQNGRTPPNDSKSQILIKACDYIKSMQNEIDSLRDCLQEAEHLRLSNQALRDELETLKQQQELQERFNTAGGSFNVTLNSLNSSATSDLFDNMDGAANLSAVSSINFTKRGLMISDYDE</sequence>
<dbReference type="eggNOG" id="KOG1318">
    <property type="taxonomic scope" value="Eukaryota"/>
</dbReference>
<dbReference type="GO" id="GO:0000981">
    <property type="term" value="F:DNA-binding transcription factor activity, RNA polymerase II-specific"/>
    <property type="evidence" value="ECO:0007669"/>
    <property type="project" value="TreeGrafter"/>
</dbReference>
<name>B4L7U7_DROMO</name>
<feature type="compositionally biased region" description="Low complexity" evidence="6">
    <location>
        <begin position="124"/>
        <end position="144"/>
    </location>
</feature>
<dbReference type="PROSITE" id="PS50888">
    <property type="entry name" value="BHLH"/>
    <property type="match status" value="1"/>
</dbReference>
<evidence type="ECO:0000259" key="7">
    <source>
        <dbReference type="PROSITE" id="PS50888"/>
    </source>
</evidence>